<reference evidence="3 4" key="1">
    <citation type="submission" date="2018-08" db="EMBL/GenBank/DDBJ databases">
        <title>Genomic Encyclopedia of Archaeal and Bacterial Type Strains, Phase II (KMG-II): from individual species to whole genera.</title>
        <authorList>
            <person name="Goeker M."/>
        </authorList>
    </citation>
    <scope>NUCLEOTIDE SEQUENCE [LARGE SCALE GENOMIC DNA]</scope>
    <source>
        <strain evidence="3 4">DSM 45791</strain>
    </source>
</reference>
<gene>
    <name evidence="3" type="ORF">BCF44_101465</name>
</gene>
<organism evidence="3 4">
    <name type="scientific">Kutzneria buriramensis</name>
    <dbReference type="NCBI Taxonomy" id="1045776"/>
    <lineage>
        <taxon>Bacteria</taxon>
        <taxon>Bacillati</taxon>
        <taxon>Actinomycetota</taxon>
        <taxon>Actinomycetes</taxon>
        <taxon>Pseudonocardiales</taxon>
        <taxon>Pseudonocardiaceae</taxon>
        <taxon>Kutzneria</taxon>
    </lineage>
</organism>
<protein>
    <submittedName>
        <fullName evidence="3">Uncharacterized protein</fullName>
    </submittedName>
</protein>
<dbReference type="EMBL" id="QUNO01000001">
    <property type="protein sequence ID" value="REH55444.1"/>
    <property type="molecule type" value="Genomic_DNA"/>
</dbReference>
<evidence type="ECO:0000313" key="3">
    <source>
        <dbReference type="EMBL" id="REH55444.1"/>
    </source>
</evidence>
<evidence type="ECO:0000256" key="2">
    <source>
        <dbReference type="SAM" id="Phobius"/>
    </source>
</evidence>
<evidence type="ECO:0000256" key="1">
    <source>
        <dbReference type="SAM" id="MobiDB-lite"/>
    </source>
</evidence>
<dbReference type="Proteomes" id="UP000256269">
    <property type="component" value="Unassembled WGS sequence"/>
</dbReference>
<sequence length="85" mass="8786">MNTRASLANLTTTAVIAYALLTILTLFMRILTTSAALAAELGDRFAEAGDAARHAARASGTRQPRPGPTYYGTTTHAYNAASGGA</sequence>
<proteinExistence type="predicted"/>
<dbReference type="AlphaFoldDB" id="A0A3E0I9N3"/>
<comment type="caution">
    <text evidence="3">The sequence shown here is derived from an EMBL/GenBank/DDBJ whole genome shotgun (WGS) entry which is preliminary data.</text>
</comment>
<accession>A0A3E0I9N3</accession>
<keyword evidence="4" id="KW-1185">Reference proteome</keyword>
<feature type="region of interest" description="Disordered" evidence="1">
    <location>
        <begin position="54"/>
        <end position="85"/>
    </location>
</feature>
<keyword evidence="2" id="KW-0472">Membrane</keyword>
<feature type="transmembrane region" description="Helical" evidence="2">
    <location>
        <begin position="6"/>
        <end position="27"/>
    </location>
</feature>
<keyword evidence="2" id="KW-1133">Transmembrane helix</keyword>
<keyword evidence="2" id="KW-0812">Transmembrane</keyword>
<evidence type="ECO:0000313" key="4">
    <source>
        <dbReference type="Proteomes" id="UP000256269"/>
    </source>
</evidence>
<dbReference type="RefSeq" id="WP_116172359.1">
    <property type="nucleotide sequence ID" value="NZ_CP144375.1"/>
</dbReference>
<name>A0A3E0I9N3_9PSEU</name>